<accession>A0A811U6U4</accession>
<proteinExistence type="predicted"/>
<sequence length="80" mass="8965">MLPGEAHKTQQCLSYVGEHRHNGPFNKVLDTKDTLVYLARYSTPTRAIKGADITGSFQLSTTPLFEKSAEEHIILNSWCT</sequence>
<evidence type="ECO:0000313" key="2">
    <source>
        <dbReference type="Proteomes" id="UP000606786"/>
    </source>
</evidence>
<comment type="caution">
    <text evidence="1">The sequence shown here is derived from an EMBL/GenBank/DDBJ whole genome shotgun (WGS) entry which is preliminary data.</text>
</comment>
<gene>
    <name evidence="1" type="ORF">CCAP1982_LOCUS3318</name>
</gene>
<name>A0A811U6U4_CERCA</name>
<dbReference type="AlphaFoldDB" id="A0A811U6U4"/>
<organism evidence="1 2">
    <name type="scientific">Ceratitis capitata</name>
    <name type="common">Mediterranean fruit fly</name>
    <name type="synonym">Tephritis capitata</name>
    <dbReference type="NCBI Taxonomy" id="7213"/>
    <lineage>
        <taxon>Eukaryota</taxon>
        <taxon>Metazoa</taxon>
        <taxon>Ecdysozoa</taxon>
        <taxon>Arthropoda</taxon>
        <taxon>Hexapoda</taxon>
        <taxon>Insecta</taxon>
        <taxon>Pterygota</taxon>
        <taxon>Neoptera</taxon>
        <taxon>Endopterygota</taxon>
        <taxon>Diptera</taxon>
        <taxon>Brachycera</taxon>
        <taxon>Muscomorpha</taxon>
        <taxon>Tephritoidea</taxon>
        <taxon>Tephritidae</taxon>
        <taxon>Ceratitis</taxon>
        <taxon>Ceratitis</taxon>
    </lineage>
</organism>
<dbReference type="EMBL" id="CAJHJT010000001">
    <property type="protein sequence ID" value="CAD6994579.1"/>
    <property type="molecule type" value="Genomic_DNA"/>
</dbReference>
<keyword evidence="2" id="KW-1185">Reference proteome</keyword>
<dbReference type="Proteomes" id="UP000606786">
    <property type="component" value="Unassembled WGS sequence"/>
</dbReference>
<protein>
    <submittedName>
        <fullName evidence="1">(Mediterranean fruit fly) hypothetical protein</fullName>
    </submittedName>
</protein>
<evidence type="ECO:0000313" key="1">
    <source>
        <dbReference type="EMBL" id="CAD6994579.1"/>
    </source>
</evidence>
<reference evidence="1" key="1">
    <citation type="submission" date="2020-11" db="EMBL/GenBank/DDBJ databases">
        <authorList>
            <person name="Whitehead M."/>
        </authorList>
    </citation>
    <scope>NUCLEOTIDE SEQUENCE</scope>
    <source>
        <strain evidence="1">EGII</strain>
    </source>
</reference>